<keyword evidence="10" id="KW-1185">Reference proteome</keyword>
<dbReference type="GO" id="GO:0005634">
    <property type="term" value="C:nucleus"/>
    <property type="evidence" value="ECO:0007669"/>
    <property type="project" value="UniProtKB-SubCell"/>
</dbReference>
<dbReference type="UniPathway" id="UPA00109">
    <property type="reaction ID" value="UER00183"/>
</dbReference>
<reference evidence="9 10" key="1">
    <citation type="submission" date="2018-02" db="EMBL/GenBank/DDBJ databases">
        <title>The genomes of Aspergillus section Nigri reveals drivers in fungal speciation.</title>
        <authorList>
            <consortium name="DOE Joint Genome Institute"/>
            <person name="Vesth T.C."/>
            <person name="Nybo J."/>
            <person name="Theobald S."/>
            <person name="Brandl J."/>
            <person name="Frisvad J.C."/>
            <person name="Nielsen K.F."/>
            <person name="Lyhne E.K."/>
            <person name="Kogle M.E."/>
            <person name="Kuo A."/>
            <person name="Riley R."/>
            <person name="Clum A."/>
            <person name="Nolan M."/>
            <person name="Lipzen A."/>
            <person name="Salamov A."/>
            <person name="Henrissat B."/>
            <person name="Wiebenga A."/>
            <person name="De vries R.P."/>
            <person name="Grigoriev I.V."/>
            <person name="Mortensen U.H."/>
            <person name="Andersen M.R."/>
            <person name="Baker S.E."/>
        </authorList>
    </citation>
    <scope>NUCLEOTIDE SEQUENCE [LARGE SCALE GENOMIC DNA]</scope>
    <source>
        <strain evidence="9 10">CBS 707.79</strain>
    </source>
</reference>
<dbReference type="GO" id="GO:0000981">
    <property type="term" value="F:DNA-binding transcription factor activity, RNA polymerase II-specific"/>
    <property type="evidence" value="ECO:0007669"/>
    <property type="project" value="TreeGrafter"/>
</dbReference>
<dbReference type="PANTHER" id="PTHR31845:SF17">
    <property type="entry name" value="ZN(II)2CYS6 TRANSCRIPTION FACTOR (EUROFUNG)"/>
    <property type="match status" value="1"/>
</dbReference>
<dbReference type="InterPro" id="IPR013785">
    <property type="entry name" value="Aldolase_TIM"/>
</dbReference>
<sequence>MVRRQPRRNHSQDQNLHSPAGELNVQDRAPAAVAISATSQVPGTEQHRRSTPTENGGGVPQVSLSPDFTKGLTSHDLRAPVSAVHHMSTPEERTASTAGPSIASQPIDSPQKPTEMCGFLGRVDVGIDVVSNGLIEESQARKLFSLFMTHAGTFMPIFDSVVDTFDSLRAREPFCFVVILALACCVEQIPDFPETSKSAIMKMYLVLDWERLKSVVKIAKEGDVRVMVHGVNNLDTELIRRLISEEGVAKVNVNKDVLKGYYRHLEENAGKMPFTQLMEIGVEEWRLLTVNKADRGSER</sequence>
<keyword evidence="5" id="KW-0804">Transcription</keyword>
<comment type="pathway">
    <text evidence="7">Carbohydrate degradation; glycolysis; D-glyceraldehyde 3-phosphate and glycerone phosphate from D-glucose: step 4/4.</text>
</comment>
<proteinExistence type="inferred from homology"/>
<dbReference type="GO" id="GO:0004332">
    <property type="term" value="F:fructose-bisphosphate aldolase activity"/>
    <property type="evidence" value="ECO:0007669"/>
    <property type="project" value="UniProtKB-EC"/>
</dbReference>
<dbReference type="EMBL" id="KZ825895">
    <property type="protein sequence ID" value="PYH93333.1"/>
    <property type="molecule type" value="Genomic_DNA"/>
</dbReference>
<dbReference type="PANTHER" id="PTHR31845">
    <property type="entry name" value="FINGER DOMAIN PROTEIN, PUTATIVE-RELATED"/>
    <property type="match status" value="1"/>
</dbReference>
<keyword evidence="2 7" id="KW-0862">Zinc</keyword>
<evidence type="ECO:0000313" key="10">
    <source>
        <dbReference type="Proteomes" id="UP000247810"/>
    </source>
</evidence>
<evidence type="ECO:0000256" key="2">
    <source>
        <dbReference type="ARBA" id="ARBA00022833"/>
    </source>
</evidence>
<dbReference type="Gene3D" id="3.20.20.70">
    <property type="entry name" value="Aldolase class I"/>
    <property type="match status" value="1"/>
</dbReference>
<evidence type="ECO:0000256" key="1">
    <source>
        <dbReference type="ARBA" id="ARBA00004123"/>
    </source>
</evidence>
<dbReference type="VEuPathDB" id="FungiDB:BO71DRAFT_431082"/>
<comment type="function">
    <text evidence="7">Catalyzes the aldol condensation of dihydroxyacetone phosphate (DHAP or glycerone-phosphate) with glyceraldehyde 3-phosphate (G3P) to form fructose 1,6-bisphosphate (FBP) in gluconeogenesis and the reverse reaction in glycolysis.</text>
</comment>
<dbReference type="GO" id="GO:0000976">
    <property type="term" value="F:transcription cis-regulatory region binding"/>
    <property type="evidence" value="ECO:0007669"/>
    <property type="project" value="TreeGrafter"/>
</dbReference>
<protein>
    <recommendedName>
        <fullName evidence="7">Fructose-bisphosphate aldolase</fullName>
        <shortName evidence="7">FBP aldolase</shortName>
        <ecNumber evidence="7">4.1.2.13</ecNumber>
    </recommendedName>
</protein>
<dbReference type="Proteomes" id="UP000247810">
    <property type="component" value="Unassembled WGS sequence"/>
</dbReference>
<evidence type="ECO:0000256" key="7">
    <source>
        <dbReference type="RuleBase" id="RU366023"/>
    </source>
</evidence>
<gene>
    <name evidence="9" type="ORF">BO71DRAFT_431082</name>
</gene>
<feature type="compositionally biased region" description="Polar residues" evidence="8">
    <location>
        <begin position="95"/>
        <end position="111"/>
    </location>
</feature>
<dbReference type="STRING" id="1448320.A0A319DPW7"/>
<feature type="region of interest" description="Disordered" evidence="8">
    <location>
        <begin position="87"/>
        <end position="111"/>
    </location>
</feature>
<organism evidence="9 10">
    <name type="scientific">Aspergillus ellipticus CBS 707.79</name>
    <dbReference type="NCBI Taxonomy" id="1448320"/>
    <lineage>
        <taxon>Eukaryota</taxon>
        <taxon>Fungi</taxon>
        <taxon>Dikarya</taxon>
        <taxon>Ascomycota</taxon>
        <taxon>Pezizomycotina</taxon>
        <taxon>Eurotiomycetes</taxon>
        <taxon>Eurotiomycetidae</taxon>
        <taxon>Eurotiales</taxon>
        <taxon>Aspergillaceae</taxon>
        <taxon>Aspergillus</taxon>
        <taxon>Aspergillus subgen. Circumdati</taxon>
    </lineage>
</organism>
<dbReference type="OrthoDB" id="4454541at2759"/>
<keyword evidence="7" id="KW-0456">Lyase</keyword>
<comment type="cofactor">
    <cofactor evidence="7">
        <name>Zn(2+)</name>
        <dbReference type="ChEBI" id="CHEBI:29105"/>
    </cofactor>
    <text evidence="7">Binds 2 Zn(2+) ions per subunit. One is catalytic and the other provides a structural contribution.</text>
</comment>
<feature type="region of interest" description="Disordered" evidence="8">
    <location>
        <begin position="1"/>
        <end position="23"/>
    </location>
</feature>
<dbReference type="InterPro" id="IPR000771">
    <property type="entry name" value="FBA_II"/>
</dbReference>
<keyword evidence="7" id="KW-0324">Glycolysis</keyword>
<evidence type="ECO:0000256" key="6">
    <source>
        <dbReference type="ARBA" id="ARBA00023242"/>
    </source>
</evidence>
<name>A0A319DPW7_9EURO</name>
<comment type="catalytic activity">
    <reaction evidence="7">
        <text>beta-D-fructose 1,6-bisphosphate = D-glyceraldehyde 3-phosphate + dihydroxyacetone phosphate</text>
        <dbReference type="Rhea" id="RHEA:14729"/>
        <dbReference type="ChEBI" id="CHEBI:32966"/>
        <dbReference type="ChEBI" id="CHEBI:57642"/>
        <dbReference type="ChEBI" id="CHEBI:59776"/>
        <dbReference type="EC" id="4.1.2.13"/>
    </reaction>
</comment>
<keyword evidence="3" id="KW-0805">Transcription regulation</keyword>
<keyword evidence="6" id="KW-0539">Nucleus</keyword>
<evidence type="ECO:0000256" key="8">
    <source>
        <dbReference type="SAM" id="MobiDB-lite"/>
    </source>
</evidence>
<keyword evidence="7" id="KW-0479">Metal-binding</keyword>
<dbReference type="GO" id="GO:0006096">
    <property type="term" value="P:glycolytic process"/>
    <property type="evidence" value="ECO:0007669"/>
    <property type="project" value="UniProtKB-UniPathway"/>
</dbReference>
<dbReference type="AlphaFoldDB" id="A0A319DPW7"/>
<evidence type="ECO:0000313" key="9">
    <source>
        <dbReference type="EMBL" id="PYH93333.1"/>
    </source>
</evidence>
<keyword evidence="4" id="KW-0238">DNA-binding</keyword>
<comment type="similarity">
    <text evidence="7">Belongs to the class II fructose-bisphosphate aldolase family.</text>
</comment>
<accession>A0A319DPW7</accession>
<evidence type="ECO:0000256" key="5">
    <source>
        <dbReference type="ARBA" id="ARBA00023163"/>
    </source>
</evidence>
<dbReference type="EC" id="4.1.2.13" evidence="7"/>
<evidence type="ECO:0000256" key="4">
    <source>
        <dbReference type="ARBA" id="ARBA00023125"/>
    </source>
</evidence>
<dbReference type="InterPro" id="IPR051089">
    <property type="entry name" value="prtT"/>
</dbReference>
<feature type="region of interest" description="Disordered" evidence="8">
    <location>
        <begin position="37"/>
        <end position="73"/>
    </location>
</feature>
<evidence type="ECO:0000256" key="3">
    <source>
        <dbReference type="ARBA" id="ARBA00023015"/>
    </source>
</evidence>
<comment type="subcellular location">
    <subcellularLocation>
        <location evidence="1">Nucleus</location>
    </subcellularLocation>
</comment>
<dbReference type="Pfam" id="PF01116">
    <property type="entry name" value="F_bP_aldolase"/>
    <property type="match status" value="1"/>
</dbReference>
<dbReference type="GO" id="GO:0008270">
    <property type="term" value="F:zinc ion binding"/>
    <property type="evidence" value="ECO:0007669"/>
    <property type="project" value="UniProtKB-UniRule"/>
</dbReference>